<feature type="active site" description="Proton donor; for dehydratase activity" evidence="9">
    <location>
        <position position="1182"/>
    </location>
</feature>
<evidence type="ECO:0008006" key="16">
    <source>
        <dbReference type="Google" id="ProtNLM"/>
    </source>
</evidence>
<dbReference type="SMART" id="SM00826">
    <property type="entry name" value="PKS_DH"/>
    <property type="match status" value="1"/>
</dbReference>
<dbReference type="Pfam" id="PF00698">
    <property type="entry name" value="Acyl_transf_1"/>
    <property type="match status" value="1"/>
</dbReference>
<dbReference type="InterPro" id="IPR011032">
    <property type="entry name" value="GroES-like_sf"/>
</dbReference>
<dbReference type="CDD" id="cd00833">
    <property type="entry name" value="PKS"/>
    <property type="match status" value="1"/>
</dbReference>
<dbReference type="Gene3D" id="3.30.70.3290">
    <property type="match status" value="1"/>
</dbReference>
<keyword evidence="7" id="KW-0012">Acyltransferase</keyword>
<dbReference type="Pfam" id="PF14765">
    <property type="entry name" value="PS-DH"/>
    <property type="match status" value="1"/>
</dbReference>
<evidence type="ECO:0000256" key="4">
    <source>
        <dbReference type="ARBA" id="ARBA00022679"/>
    </source>
</evidence>
<dbReference type="Gene3D" id="3.10.129.110">
    <property type="entry name" value="Polyketide synthase dehydratase"/>
    <property type="match status" value="1"/>
</dbReference>
<dbReference type="CDD" id="cd05195">
    <property type="entry name" value="enoyl_red"/>
    <property type="match status" value="1"/>
</dbReference>
<dbReference type="Pfam" id="PF00501">
    <property type="entry name" value="AMP-binding"/>
    <property type="match status" value="1"/>
</dbReference>
<dbReference type="InterPro" id="IPR016036">
    <property type="entry name" value="Malonyl_transacylase_ACP-bd"/>
</dbReference>
<dbReference type="Gene3D" id="3.40.47.10">
    <property type="match status" value="1"/>
</dbReference>
<dbReference type="Gene3D" id="3.40.50.12780">
    <property type="entry name" value="N-terminal domain of ligase-like"/>
    <property type="match status" value="1"/>
</dbReference>
<feature type="region of interest" description="N-terminal hotdog fold" evidence="9">
    <location>
        <begin position="965"/>
        <end position="1097"/>
    </location>
</feature>
<dbReference type="GO" id="GO:1901336">
    <property type="term" value="P:lactone biosynthetic process"/>
    <property type="evidence" value="ECO:0007669"/>
    <property type="project" value="UniProtKB-ARBA"/>
</dbReference>
<evidence type="ECO:0000256" key="8">
    <source>
        <dbReference type="ARBA" id="ARBA00029443"/>
    </source>
</evidence>
<evidence type="ECO:0000256" key="9">
    <source>
        <dbReference type="PROSITE-ProRule" id="PRU01363"/>
    </source>
</evidence>
<feature type="region of interest" description="C-terminal hotdog fold" evidence="9">
    <location>
        <begin position="1118"/>
        <end position="1277"/>
    </location>
</feature>
<dbReference type="Pfam" id="PF08659">
    <property type="entry name" value="KR"/>
    <property type="match status" value="1"/>
</dbReference>
<dbReference type="PROSITE" id="PS52004">
    <property type="entry name" value="KS3_2"/>
    <property type="match status" value="1"/>
</dbReference>
<organism evidence="14 15">
    <name type="scientific">Cladonia borealis</name>
    <dbReference type="NCBI Taxonomy" id="184061"/>
    <lineage>
        <taxon>Eukaryota</taxon>
        <taxon>Fungi</taxon>
        <taxon>Dikarya</taxon>
        <taxon>Ascomycota</taxon>
        <taxon>Pezizomycotina</taxon>
        <taxon>Lecanoromycetes</taxon>
        <taxon>OSLEUM clade</taxon>
        <taxon>Lecanoromycetidae</taxon>
        <taxon>Lecanorales</taxon>
        <taxon>Lecanorineae</taxon>
        <taxon>Cladoniaceae</taxon>
        <taxon>Cladonia</taxon>
    </lineage>
</organism>
<dbReference type="InterPro" id="IPR020843">
    <property type="entry name" value="ER"/>
</dbReference>
<evidence type="ECO:0000259" key="12">
    <source>
        <dbReference type="PROSITE" id="PS52004"/>
    </source>
</evidence>
<dbReference type="Gene3D" id="3.40.366.10">
    <property type="entry name" value="Malonyl-Coenzyme A Acyl Carrier Protein, domain 2"/>
    <property type="match status" value="1"/>
</dbReference>
<comment type="similarity">
    <text evidence="8">In the C-terminal section; belongs to the NRP synthetase family.</text>
</comment>
<dbReference type="FunFam" id="3.40.47.10:FF:000019">
    <property type="entry name" value="Polyketide synthase type I"/>
    <property type="match status" value="1"/>
</dbReference>
<dbReference type="PROSITE" id="PS50075">
    <property type="entry name" value="CARRIER"/>
    <property type="match status" value="2"/>
</dbReference>
<accession>A0AA39R0L7</accession>
<dbReference type="InterPro" id="IPR049900">
    <property type="entry name" value="PKS_mFAS_DH"/>
</dbReference>
<dbReference type="GO" id="GO:0005737">
    <property type="term" value="C:cytoplasm"/>
    <property type="evidence" value="ECO:0007669"/>
    <property type="project" value="TreeGrafter"/>
</dbReference>
<dbReference type="Pfam" id="PF00550">
    <property type="entry name" value="PP-binding"/>
    <property type="match status" value="1"/>
</dbReference>
<dbReference type="GO" id="GO:0004315">
    <property type="term" value="F:3-oxoacyl-[acyl-carrier-protein] synthase activity"/>
    <property type="evidence" value="ECO:0007669"/>
    <property type="project" value="InterPro"/>
</dbReference>
<dbReference type="GO" id="GO:0031177">
    <property type="term" value="F:phosphopantetheine binding"/>
    <property type="evidence" value="ECO:0007669"/>
    <property type="project" value="InterPro"/>
</dbReference>
<dbReference type="Pfam" id="PF00109">
    <property type="entry name" value="ketoacyl-synt"/>
    <property type="match status" value="1"/>
</dbReference>
<dbReference type="Pfam" id="PF02801">
    <property type="entry name" value="Ketoacyl-synt_C"/>
    <property type="match status" value="1"/>
</dbReference>
<dbReference type="SUPFAM" id="SSF47336">
    <property type="entry name" value="ACP-like"/>
    <property type="match status" value="2"/>
</dbReference>
<dbReference type="SUPFAM" id="SSF56801">
    <property type="entry name" value="Acetyl-CoA synthetase-like"/>
    <property type="match status" value="1"/>
</dbReference>
<dbReference type="InterPro" id="IPR049552">
    <property type="entry name" value="PKS_DH_N"/>
</dbReference>
<dbReference type="InterPro" id="IPR020841">
    <property type="entry name" value="PKS_Beta-ketoAc_synthase_dom"/>
</dbReference>
<evidence type="ECO:0000256" key="2">
    <source>
        <dbReference type="ARBA" id="ARBA00022553"/>
    </source>
</evidence>
<evidence type="ECO:0000256" key="10">
    <source>
        <dbReference type="SAM" id="MobiDB-lite"/>
    </source>
</evidence>
<dbReference type="SUPFAM" id="SSF51735">
    <property type="entry name" value="NAD(P)-binding Rossmann-fold domains"/>
    <property type="match status" value="4"/>
</dbReference>
<dbReference type="InterPro" id="IPR010071">
    <property type="entry name" value="AA_adenyl_dom"/>
</dbReference>
<dbReference type="FunFam" id="3.40.50.720:FF:000209">
    <property type="entry name" value="Polyketide synthase Pks12"/>
    <property type="match status" value="1"/>
</dbReference>
<dbReference type="Gene3D" id="3.30.559.10">
    <property type="entry name" value="Chloramphenicol acetyltransferase-like domain"/>
    <property type="match status" value="1"/>
</dbReference>
<dbReference type="Proteomes" id="UP001166286">
    <property type="component" value="Unassembled WGS sequence"/>
</dbReference>
<dbReference type="InterPro" id="IPR042104">
    <property type="entry name" value="PKS_dehydratase_sf"/>
</dbReference>
<dbReference type="InterPro" id="IPR013149">
    <property type="entry name" value="ADH-like_C"/>
</dbReference>
<dbReference type="InterPro" id="IPR013968">
    <property type="entry name" value="PKS_KR"/>
</dbReference>
<dbReference type="PROSITE" id="PS52019">
    <property type="entry name" value="PKS_MFAS_DH"/>
    <property type="match status" value="1"/>
</dbReference>
<dbReference type="InterPro" id="IPR020806">
    <property type="entry name" value="PKS_PP-bd"/>
</dbReference>
<dbReference type="InterPro" id="IPR014030">
    <property type="entry name" value="Ketoacyl_synth_N"/>
</dbReference>
<dbReference type="SMART" id="SM00822">
    <property type="entry name" value="PKS_KR"/>
    <property type="match status" value="1"/>
</dbReference>
<feature type="region of interest" description="Disordered" evidence="10">
    <location>
        <begin position="1"/>
        <end position="34"/>
    </location>
</feature>
<dbReference type="InterPro" id="IPR057326">
    <property type="entry name" value="KR_dom"/>
</dbReference>
<evidence type="ECO:0000256" key="6">
    <source>
        <dbReference type="ARBA" id="ARBA00023268"/>
    </source>
</evidence>
<dbReference type="InterPro" id="IPR045851">
    <property type="entry name" value="AMP-bd_C_sf"/>
</dbReference>
<dbReference type="PANTHER" id="PTHR43775">
    <property type="entry name" value="FATTY ACID SYNTHASE"/>
    <property type="match status" value="1"/>
</dbReference>
<dbReference type="SUPFAM" id="SSF55048">
    <property type="entry name" value="Probable ACP-binding domain of malonyl-CoA ACP transacylase"/>
    <property type="match status" value="1"/>
</dbReference>
<keyword evidence="4" id="KW-0808">Transferase</keyword>
<dbReference type="InterPro" id="IPR009081">
    <property type="entry name" value="PP-bd_ACP"/>
</dbReference>
<dbReference type="SMART" id="SM00823">
    <property type="entry name" value="PKS_PP"/>
    <property type="match status" value="2"/>
</dbReference>
<dbReference type="Pfam" id="PF00107">
    <property type="entry name" value="ADH_zinc_N"/>
    <property type="match status" value="1"/>
</dbReference>
<proteinExistence type="inferred from homology"/>
<dbReference type="GO" id="GO:0016874">
    <property type="term" value="F:ligase activity"/>
    <property type="evidence" value="ECO:0007669"/>
    <property type="project" value="UniProtKB-KW"/>
</dbReference>
<dbReference type="InterPro" id="IPR020807">
    <property type="entry name" value="PKS_DH"/>
</dbReference>
<dbReference type="PROSITE" id="PS00455">
    <property type="entry name" value="AMP_BINDING"/>
    <property type="match status" value="1"/>
</dbReference>
<dbReference type="EMBL" id="JAFEKC020000013">
    <property type="protein sequence ID" value="KAK0511414.1"/>
    <property type="molecule type" value="Genomic_DNA"/>
</dbReference>
<dbReference type="Pfam" id="PF07993">
    <property type="entry name" value="NAD_binding_4"/>
    <property type="match status" value="1"/>
</dbReference>
<dbReference type="InterPro" id="IPR000873">
    <property type="entry name" value="AMP-dep_synth/lig_dom"/>
</dbReference>
<dbReference type="InterPro" id="IPR050091">
    <property type="entry name" value="PKS_NRPS_Biosynth_Enz"/>
</dbReference>
<dbReference type="InterPro" id="IPR014031">
    <property type="entry name" value="Ketoacyl_synth_C"/>
</dbReference>
<dbReference type="SUPFAM" id="SSF52777">
    <property type="entry name" value="CoA-dependent acyltransferases"/>
    <property type="match status" value="2"/>
</dbReference>
<dbReference type="Gene3D" id="3.90.180.10">
    <property type="entry name" value="Medium-chain alcohol dehydrogenases, catalytic domain"/>
    <property type="match status" value="1"/>
</dbReference>
<dbReference type="FunFam" id="3.40.366.10:FF:000002">
    <property type="entry name" value="Probable polyketide synthase 2"/>
    <property type="match status" value="1"/>
</dbReference>
<dbReference type="InterPro" id="IPR013120">
    <property type="entry name" value="FAR_NAD-bd"/>
</dbReference>
<dbReference type="Gene3D" id="3.40.50.720">
    <property type="entry name" value="NAD(P)-binding Rossmann-like Domain"/>
    <property type="match status" value="4"/>
</dbReference>
<dbReference type="Pfam" id="PF23297">
    <property type="entry name" value="ACP_SdgA_C"/>
    <property type="match status" value="1"/>
</dbReference>
<dbReference type="SUPFAM" id="SSF50129">
    <property type="entry name" value="GroES-like"/>
    <property type="match status" value="1"/>
</dbReference>
<evidence type="ECO:0000313" key="15">
    <source>
        <dbReference type="Proteomes" id="UP001166286"/>
    </source>
</evidence>
<dbReference type="Gene3D" id="3.30.300.30">
    <property type="match status" value="1"/>
</dbReference>
<dbReference type="GO" id="GO:0006633">
    <property type="term" value="P:fatty acid biosynthetic process"/>
    <property type="evidence" value="ECO:0007669"/>
    <property type="project" value="InterPro"/>
</dbReference>
<dbReference type="InterPro" id="IPR032821">
    <property type="entry name" value="PKS_assoc"/>
</dbReference>
<feature type="domain" description="Ketosynthase family 3 (KS3)" evidence="12">
    <location>
        <begin position="43"/>
        <end position="466"/>
    </location>
</feature>
<dbReference type="Pfam" id="PF21089">
    <property type="entry name" value="PKS_DH_N"/>
    <property type="match status" value="1"/>
</dbReference>
<dbReference type="InterPro" id="IPR020845">
    <property type="entry name" value="AMP-binding_CS"/>
</dbReference>
<dbReference type="InterPro" id="IPR001227">
    <property type="entry name" value="Ac_transferase_dom_sf"/>
</dbReference>
<dbReference type="Gene3D" id="3.30.559.30">
    <property type="entry name" value="Nonribosomal peptide synthetase, condensation domain"/>
    <property type="match status" value="1"/>
</dbReference>
<comment type="caution">
    <text evidence="14">The sequence shown here is derived from an EMBL/GenBank/DDBJ whole genome shotgun (WGS) entry which is preliminary data.</text>
</comment>
<keyword evidence="2" id="KW-0597">Phosphoprotein</keyword>
<evidence type="ECO:0000256" key="1">
    <source>
        <dbReference type="ARBA" id="ARBA00022450"/>
    </source>
</evidence>
<feature type="domain" description="Carrier" evidence="11">
    <location>
        <begin position="3404"/>
        <end position="3479"/>
    </location>
</feature>
<evidence type="ECO:0000256" key="3">
    <source>
        <dbReference type="ARBA" id="ARBA00022598"/>
    </source>
</evidence>
<dbReference type="PROSITE" id="PS00606">
    <property type="entry name" value="KS3_1"/>
    <property type="match status" value="1"/>
</dbReference>
<dbReference type="GO" id="GO:0016491">
    <property type="term" value="F:oxidoreductase activity"/>
    <property type="evidence" value="ECO:0007669"/>
    <property type="project" value="InterPro"/>
</dbReference>
<feature type="active site" description="Proton acceptor; for dehydratase activity" evidence="9">
    <location>
        <position position="997"/>
    </location>
</feature>
<dbReference type="NCBIfam" id="TIGR01733">
    <property type="entry name" value="AA-adenyl-dom"/>
    <property type="match status" value="1"/>
</dbReference>
<dbReference type="SMART" id="SM00827">
    <property type="entry name" value="PKS_AT"/>
    <property type="match status" value="1"/>
</dbReference>
<evidence type="ECO:0000256" key="5">
    <source>
        <dbReference type="ARBA" id="ARBA00022857"/>
    </source>
</evidence>
<keyword evidence="15" id="KW-1185">Reference proteome</keyword>
<reference evidence="14" key="1">
    <citation type="submission" date="2023-03" db="EMBL/GenBank/DDBJ databases">
        <title>Complete genome of Cladonia borealis.</title>
        <authorList>
            <person name="Park H."/>
        </authorList>
    </citation>
    <scope>NUCLEOTIDE SEQUENCE</scope>
    <source>
        <strain evidence="14">ANT050790</strain>
    </source>
</reference>
<dbReference type="InterPro" id="IPR016039">
    <property type="entry name" value="Thiolase-like"/>
</dbReference>
<keyword evidence="3" id="KW-0436">Ligase</keyword>
<protein>
    <recommendedName>
        <fullName evidence="16">Polyketide synthase</fullName>
    </recommendedName>
</protein>
<dbReference type="GO" id="GO:0005886">
    <property type="term" value="C:plasma membrane"/>
    <property type="evidence" value="ECO:0007669"/>
    <property type="project" value="TreeGrafter"/>
</dbReference>
<dbReference type="PANTHER" id="PTHR43775:SF37">
    <property type="entry name" value="SI:DKEY-61P9.11"/>
    <property type="match status" value="1"/>
</dbReference>
<dbReference type="InterPro" id="IPR001242">
    <property type="entry name" value="Condensation_dom"/>
</dbReference>
<feature type="domain" description="Carrier" evidence="11">
    <location>
        <begin position="2267"/>
        <end position="2344"/>
    </location>
</feature>
<dbReference type="SMART" id="SM00825">
    <property type="entry name" value="PKS_KS"/>
    <property type="match status" value="1"/>
</dbReference>
<dbReference type="GO" id="GO:0004312">
    <property type="term" value="F:fatty acid synthase activity"/>
    <property type="evidence" value="ECO:0007669"/>
    <property type="project" value="TreeGrafter"/>
</dbReference>
<dbReference type="Gene3D" id="1.10.1200.10">
    <property type="entry name" value="ACP-like"/>
    <property type="match status" value="2"/>
</dbReference>
<dbReference type="GO" id="GO:0044550">
    <property type="term" value="P:secondary metabolite biosynthetic process"/>
    <property type="evidence" value="ECO:0007669"/>
    <property type="project" value="UniProtKB-ARBA"/>
</dbReference>
<dbReference type="InterPro" id="IPR014043">
    <property type="entry name" value="Acyl_transferase_dom"/>
</dbReference>
<keyword evidence="6" id="KW-0511">Multifunctional enzyme</keyword>
<dbReference type="SUPFAM" id="SSF53901">
    <property type="entry name" value="Thiolase-like"/>
    <property type="match status" value="1"/>
</dbReference>
<dbReference type="InterPro" id="IPR036291">
    <property type="entry name" value="NAD(P)-bd_dom_sf"/>
</dbReference>
<dbReference type="InterPro" id="IPR042099">
    <property type="entry name" value="ANL_N_sf"/>
</dbReference>
<evidence type="ECO:0000256" key="7">
    <source>
        <dbReference type="ARBA" id="ARBA00023315"/>
    </source>
</evidence>
<name>A0AA39R0L7_9LECA</name>
<dbReference type="Pfam" id="PF00668">
    <property type="entry name" value="Condensation"/>
    <property type="match status" value="1"/>
</dbReference>
<dbReference type="SMART" id="SM00829">
    <property type="entry name" value="PKS_ER"/>
    <property type="match status" value="1"/>
</dbReference>
<dbReference type="Pfam" id="PF16197">
    <property type="entry name" value="KAsynt_C_assoc"/>
    <property type="match status" value="1"/>
</dbReference>
<dbReference type="InterPro" id="IPR018201">
    <property type="entry name" value="Ketoacyl_synth_AS"/>
</dbReference>
<dbReference type="InterPro" id="IPR036736">
    <property type="entry name" value="ACP-like_sf"/>
</dbReference>
<evidence type="ECO:0000313" key="14">
    <source>
        <dbReference type="EMBL" id="KAK0511414.1"/>
    </source>
</evidence>
<gene>
    <name evidence="14" type="ORF">JMJ35_005987</name>
</gene>
<evidence type="ECO:0000259" key="13">
    <source>
        <dbReference type="PROSITE" id="PS52019"/>
    </source>
</evidence>
<keyword evidence="5" id="KW-0521">NADP</keyword>
<dbReference type="CDD" id="cd05930">
    <property type="entry name" value="A_NRPS"/>
    <property type="match status" value="1"/>
</dbReference>
<evidence type="ECO:0000259" key="11">
    <source>
        <dbReference type="PROSITE" id="PS50075"/>
    </source>
</evidence>
<feature type="domain" description="PKS/mFAS DH" evidence="13">
    <location>
        <begin position="965"/>
        <end position="1277"/>
    </location>
</feature>
<dbReference type="InterPro" id="IPR023213">
    <property type="entry name" value="CAT-like_dom_sf"/>
</dbReference>
<keyword evidence="1" id="KW-0596">Phosphopantetheine</keyword>
<dbReference type="SUPFAM" id="SSF52151">
    <property type="entry name" value="FabD/lysophospholipase-like"/>
    <property type="match status" value="1"/>
</dbReference>
<sequence>MAAYSSSSSSDGTAGSPSPSVLESTDSSLDTTSDESMAGLAVADPSVVVGMACRVPGATNTSQLWEVLAEQRDLQKKMPQDRFNVDAYYHPHGTNKGTTNARYGYFLDQGLDLFDNEFFRISGKEAESMDPQQRLLLEVVYEALENAGITLDEIRGTQTSVFCGSFSNDYNAMMTKDLAQYPKYAVTGIGNAILSNRISYFYDLHGPSLTIDTACSSSLVCLHFGNKSLQDRESDISIVAGSALHFDPNIFITMTDFGMLSSDGRCRTFDADGSGYVRGEGVCAVILKRKSLAEFDGDTIRSVIRATGSNHDGSKDGLMLPNEKAQEQLIRHTYKKAGLLTADTDYFEAHGTGTKAGDPREAGAIGKVFAPGRQHPLFVGSIKSNIGHLEGASGLIGIIKATMSIENAKILPNMHFNTPNPEIDFQNLKIKVPTELTDWYNASGVRRASVNSFGYGGQNAHVVLENYRPRPLVANQEATQALTENVDERPFLIPLTSHTEKAGKLLVLSTSEFIQQKPNLKAYDLAYSMSVKRSMHQCRSFSIGHDQQSILHDLAEPRHTAKWNRILQGRPKVGFVFTGQGTQWHAMGRQLIEHSQLFKQTLERCDASLQRLSDSPDWSCIDELCRPPEESRLSQSRFSQPICAALQLGIVELLRAWRITPSAVVGHSSGEIVAAYCAGVLSFENAIICAYYRGLYMSKAVGIAALARGAMMAVGLTETEGKAELKAYEDRISLAAINSPSSLTFSGDEDAILELKRKLERRKVFVRRLKVEQAFHSHHMQPLAPAFEQALSHVVDFQCHPAKIRFYSSVTARDARARKMNAEYWAMNMTGTVMFSDALTGILVNENDEQDIDVLVEIGAHPALKAPSNEVLSSLKLKVPYVASLTREAPAFESLLATAGQLFALGYPVDLAAVNSNFNVDADGTFSQKTLGRMLQDIPTYRWDRGKFWAETRQIREQRLRKHRHSLLGFPTPGGLEKHPRWRNYLRLSEIPWLTQHVVDGKIVFPAAGYISMAIEAITSLAPAFKNVRLRDVVFKAVLTLSSSDAGTEVITELQPVATSAKSTSSTWFRFVVCSFDEKYKSFEHCHGLICTEQGDALPVRTMDETSDGFVQLQKTTNKSRSRLPYYGQLQKMGLMYGENFQLLSGDVESGPGFAIAPLTFRPVDVVATPADACVLHPTCLDAAFHVIFAAIDTTQNAKTLDEAFVPTFVRSMTVSGLLSGKKHEPEEQRFWVKSETRLPGSRVAINRLSMQSDRSNDVLVDMQGFEVTALGNGSDVEGAKRSLFFRIRWLPAFDRLGESSYLSSFNSIADVMDVFAHQFPNAQILHLTSNLDATRELLRFLGGSQGERRRFNKITPHSCSSNLGSMKDSLISWGGLVTFEVPKDGNYDVVVISEPVDYDITPFLKADGFVITDNATWDSQALLEVFKDGAYSSYRNSASAQTPEEELTLLVSTACTTATQAMVSAIRDLYKGVVSTMPITDVAKSPLSSRNIISLVGLDQDPFFEGSADNSIMFNVVQKLLQCHGNTIIWLLRGATDESPNPAQAMILGLARTVRSENEDVKFITLDVPKDYDIANTSLHAVGILNGPLAEDEFAVRNGSLFIPRVEVDDSLNRKLPNGGHRQPRFEPFKQDRNLALKIGKVGLLDTLVFEDDESTIGSQIGDEDIEVEVKASALNFRDLAASIGIIDDYRLGDECSGIITRTGRNVKEADFRPGDRVLAYMPGQGAHRSIVRNPALLCHKIGSMDFVTATSFEGVFTTAYYSLIDTARLQKGEYCLVHAAAGGVGQMAVQLAQMIGAHVIATVGSQSKREFLKAKFLLTDEMIFSSRDSSFVEGVLKVTNGRGCDVALNSLAGELLHATWSCMAPFGRLIEIGKRDIHENTKLDMDPFRKNITYASVDLITLFNLNKKLLSRIIHDCYKLIEDGTIQIPGPITEVSYAEVQNGFRLLQMGKHFGKVVLVPGDNDLVPVLPASYRSGNLFESHKTYLLVGGLGGIGRTLAEWMFRKGARNLAFLSRSGTERNDAKATIDWLKARSVHVSVFPGDVADSNVVKNCVQSLGGSLAGIFQAAMVLRDTLFADMTFDQWQDCVAPKVRGTYNLHEATRDKNLDFFVCFSSGAAIVGSKGQANYAAANCYQDALMNHRRRLGLAGTTMNVGAVSGIGAVAENSDLQRTMERLGYELINEDELFYQVEEAVSSPSLLQMKSRGFDDHQILTGINMRTKDLYWTTKPIFRNLYGNLDLGISATGGSGAASLTVSLLNTTDTQERIKILMAAFIEKVANVLAVPASTIQAGNPLSAYGLDSIVAVEFRKWFSNTVAVEVALFDILGAKSIEALIAKAIGEMTLVSTEDGSKDSKTTIKNASPLEINGGKVVKQSLAEELKGIQKPAKIPMSTFQHRIWFLHNVLEHPSALNFVITAQIKGHPDLSMLQRAFTELSQRNDILRTYYFEGDRFSEQAVLEKFHAHIQFIDLSGDSQPNLKLQKHIRDKRSVPMDIENGEVITFALVKMADAMYTTILVCHHIALDNGSTLSLMEQITALYDALVQVKSLSLVAAPKITYSEFTLWYQQKMQSENLRGDTRWWAENFKGSLGVSRLLPFARFQRPLKRSSMRSILKETLDLSLLKRLKRVCARLNATPFHFLLTAFRAFIYRYTQENDLTILMIDGNRPHPDLDNILGFFVNMIPLRCHNSCDTSFEDLVGDIKHIVLDALAHSQVSFETIVAAVKAEVNPSHFPVGQIAFNYQMYGKPPMYKTSDFTIEDVLAEDIPTACEMQLEALEDPQSGIKLRLEYDSFLYEAGDMERFFENFSTFVISVIRDHRQPVDEIEMCGSKELDYLRSECWGVEFKENAWNDQSVIDRVTEIANKHPEKAAISTSDGETISYADLLSKAQRIAFSLRNSGTSPGQFVGIMCQPGIHMVAAMMGAVYASCGYVPLDPKFAKGRLNHMIEDSSVSIILTGEGIDGLAEEVTRFKEHPVQFLSIFSASCATEFLENHSATTEDPFYVIYTSGSTGKPKGVILSQSNTQAMLSSHNEVHAFNAQDTILFHSSMSFDLSVVQIWGSLTSGATMALASQETRQDPVKLSRFMRDAAVTITYFPATQFALLLEHNIDDLRECVSYRRALFAGEYLPVRLVKAIYDLKTPVTVYNQWGPTETTVQTTFHQATYPGPADLNLPIGRPIANCSHFVVDRQLRPVPATVIGELCIGGAQVSRGYLNRPAVTEEVFVNDPFSSVTFNAQGWSKLYRTGDRGCFLPDGQIAFKGRISGDKQIKLRGHRIDLAEIENEIHLASHRLEGQKLVDVAVLLRNASDDELSLTDNRQLIAFIVPSRVCTPSEQKMLVNSLHKTISMVLNDVMLPSAYQFMNTLSALVSGKIDRQMLLKTDLNVIFPSSAIRLSEHGSQGDEEILFSVIGAFKEVLKISHDRELVPTESFFDLGGQSILLLRLRATLKRKFDIDVPLAKLFENPTPISIASRVLGYANDEGQPKAGGNASQAEPDWAAEATLPSTGQYDLRPGVTPILRSEITDVLLTGVDSFVGIHMLANLISAFPSAIIHVLGSQVKIIPFDIQASFEQWHLFNETITPAKMDSQIRCVPGKLSLAQFGLDDQSFQELGRSVQSIYHIGGHISLLKTYSDLKRLNVGSTLDVIDLAKHGSHRTEIHYLSTWSVPHLQSWTTSKRHNAAIDTTESSPASYRPGGGEELGYFKTRWVAEMLLNEAAHRGFPVTIYRSSAVTSNLTSNLSTPDDNLTQNLLLSMIELGSIPDLGTRSPEFTIDFIPIGYLTWIMTHLSSSNAVGAPEGLAYYHIGNPSPLKLRDLPAIITQIRDDGVQGSVIPLSDWVASTTAAPPGGDDETSQLEKAVLKQFLDLGHTMFSLNGAKTEEALVKTGSVVECPAVDENYLGRLFKDRRN</sequence>
<dbReference type="InterPro" id="IPR016035">
    <property type="entry name" value="Acyl_Trfase/lysoPLipase"/>
</dbReference>
<dbReference type="InterPro" id="IPR049551">
    <property type="entry name" value="PKS_DH_C"/>
</dbReference>